<dbReference type="Pfam" id="PF05043">
    <property type="entry name" value="Mga"/>
    <property type="match status" value="1"/>
</dbReference>
<dbReference type="EMBL" id="JAVBVO010000004">
    <property type="protein sequence ID" value="MDZ5759989.1"/>
    <property type="molecule type" value="Genomic_DNA"/>
</dbReference>
<gene>
    <name evidence="4" type="ORF">RAK27_15100</name>
</gene>
<feature type="domain" description="Mga helix-turn-helix" evidence="3">
    <location>
        <begin position="91"/>
        <end position="177"/>
    </location>
</feature>
<organism evidence="4 5">
    <name type="scientific">Carnobacterium maltaromaticum</name>
    <name type="common">Carnobacterium piscicola</name>
    <dbReference type="NCBI Taxonomy" id="2751"/>
    <lineage>
        <taxon>Bacteria</taxon>
        <taxon>Bacillati</taxon>
        <taxon>Bacillota</taxon>
        <taxon>Bacilli</taxon>
        <taxon>Lactobacillales</taxon>
        <taxon>Carnobacteriaceae</taxon>
        <taxon>Carnobacterium</taxon>
    </lineage>
</organism>
<dbReference type="Proteomes" id="UP001290462">
    <property type="component" value="Unassembled WGS sequence"/>
</dbReference>
<proteinExistence type="predicted"/>
<dbReference type="InterPro" id="IPR007737">
    <property type="entry name" value="Mga_HTH"/>
</dbReference>
<evidence type="ECO:0000313" key="5">
    <source>
        <dbReference type="Proteomes" id="UP001290462"/>
    </source>
</evidence>
<dbReference type="PANTHER" id="PTHR30185">
    <property type="entry name" value="CRYPTIC BETA-GLUCOSIDE BGL OPERON ANTITERMINATOR"/>
    <property type="match status" value="1"/>
</dbReference>
<protein>
    <submittedName>
        <fullName evidence="4">Helix-turn-helix domain-containing protein</fullName>
    </submittedName>
</protein>
<evidence type="ECO:0000256" key="2">
    <source>
        <dbReference type="ARBA" id="ARBA00023163"/>
    </source>
</evidence>
<evidence type="ECO:0000256" key="1">
    <source>
        <dbReference type="ARBA" id="ARBA00023015"/>
    </source>
</evidence>
<evidence type="ECO:0000259" key="3">
    <source>
        <dbReference type="Pfam" id="PF05043"/>
    </source>
</evidence>
<name>A0AAW9K6Z9_CARML</name>
<comment type="caution">
    <text evidence="4">The sequence shown here is derived from an EMBL/GenBank/DDBJ whole genome shotgun (WGS) entry which is preliminary data.</text>
</comment>
<keyword evidence="1" id="KW-0805">Transcription regulation</keyword>
<dbReference type="AlphaFoldDB" id="A0AAW9K6Z9"/>
<dbReference type="InterPro" id="IPR050661">
    <property type="entry name" value="BglG_antiterminators"/>
</dbReference>
<reference evidence="4" key="1">
    <citation type="submission" date="2023-08" db="EMBL/GenBank/DDBJ databases">
        <title>Genomic characterization of piscicolin 126 produced by Carnobacterium maltaromaticum CM22 strain isolated from salmon (Salmo salar).</title>
        <authorList>
            <person name="Gonzalez-Gragera E."/>
            <person name="Garcia-Lopez J.D."/>
            <person name="Teso-Perez C."/>
            <person name="Gimenez-Hernandez I."/>
            <person name="Peralta-Sanchez J.M."/>
            <person name="Valdivia E."/>
            <person name="Montalban-Lopez M."/>
            <person name="Martin-Platero A.M."/>
            <person name="Banos A."/>
            <person name="Martinez-Bueno M."/>
        </authorList>
    </citation>
    <scope>NUCLEOTIDE SEQUENCE</scope>
    <source>
        <strain evidence="4">CM22</strain>
    </source>
</reference>
<accession>A0AAW9K6Z9</accession>
<dbReference type="PANTHER" id="PTHR30185:SF18">
    <property type="entry name" value="TRANSCRIPTIONAL REGULATOR MTLR"/>
    <property type="match status" value="1"/>
</dbReference>
<dbReference type="InterPro" id="IPR036388">
    <property type="entry name" value="WH-like_DNA-bd_sf"/>
</dbReference>
<dbReference type="Gene3D" id="1.10.10.10">
    <property type="entry name" value="Winged helix-like DNA-binding domain superfamily/Winged helix DNA-binding domain"/>
    <property type="match status" value="1"/>
</dbReference>
<sequence>MSHKNSQKGVFVIKKLLDSAFEPSLRLLQYLYKYNSYQTITFFSESLELDRRTLLKTIRILQKDISLNNWQDLITLEVIDKNLSATFGPLFSIETFYSYYMSKSFSVNLALRLFTHQSDNIDDLADYLYVSKATFYRKILPLKQVLADFDLILDFTSSENKLIGSEKQIRHFFFTFFWETFRSFPYSKSVFSNEQKNAITDFCTKNELTLSFSLIIELHLEIALNHFNRGYVMNSFPPYKLPELYFSYSDFNELVSPYFSSDSDSSSFIENEISAVYFSITTSTLFMQNENYSLSLRPKCWSSSILSNVHEWIDEFVKFFKISLPHDDYVYLTVNLYLLQVQKKVLVGGSSSIGFDSIEDVVYNINHYVYDELTLFFDFIAQKKNEFHVDEFQKFSYVLLLRRIIFNSLPELQVLVCSKFGIEEQNWLENCIANRSTVPTNFHTTWSPNLDLIISDFQLPQHFIPENPEAYFLGLPFSGFSEWYRLVTRLEKIYFSKL</sequence>
<keyword evidence="2" id="KW-0804">Transcription</keyword>
<evidence type="ECO:0000313" key="4">
    <source>
        <dbReference type="EMBL" id="MDZ5759989.1"/>
    </source>
</evidence>